<sequence length="65" mass="7277">MESILGSEILQPDIVCKLNWSVHVKQECILINTALGVIVGKIKSGRDDPIDYFWKVQRIPGKIAV</sequence>
<accession>A0ABP0YVN4</accession>
<evidence type="ECO:0000313" key="1">
    <source>
        <dbReference type="EMBL" id="CAK9324421.1"/>
    </source>
</evidence>
<dbReference type="EMBL" id="OZ021740">
    <property type="protein sequence ID" value="CAK9324421.1"/>
    <property type="molecule type" value="Genomic_DNA"/>
</dbReference>
<keyword evidence="2" id="KW-1185">Reference proteome</keyword>
<organism evidence="1 2">
    <name type="scientific">Citrullus colocynthis</name>
    <name type="common">colocynth</name>
    <dbReference type="NCBI Taxonomy" id="252529"/>
    <lineage>
        <taxon>Eukaryota</taxon>
        <taxon>Viridiplantae</taxon>
        <taxon>Streptophyta</taxon>
        <taxon>Embryophyta</taxon>
        <taxon>Tracheophyta</taxon>
        <taxon>Spermatophyta</taxon>
        <taxon>Magnoliopsida</taxon>
        <taxon>eudicotyledons</taxon>
        <taxon>Gunneridae</taxon>
        <taxon>Pentapetalae</taxon>
        <taxon>rosids</taxon>
        <taxon>fabids</taxon>
        <taxon>Cucurbitales</taxon>
        <taxon>Cucurbitaceae</taxon>
        <taxon>Benincaseae</taxon>
        <taxon>Citrullus</taxon>
    </lineage>
</organism>
<dbReference type="Proteomes" id="UP001642487">
    <property type="component" value="Chromosome 6"/>
</dbReference>
<proteinExistence type="predicted"/>
<reference evidence="1 2" key="1">
    <citation type="submission" date="2024-03" db="EMBL/GenBank/DDBJ databases">
        <authorList>
            <person name="Gkanogiannis A."/>
            <person name="Becerra Lopez-Lavalle L."/>
        </authorList>
    </citation>
    <scope>NUCLEOTIDE SEQUENCE [LARGE SCALE GENOMIC DNA]</scope>
</reference>
<protein>
    <submittedName>
        <fullName evidence="1">Uncharacterized protein</fullName>
    </submittedName>
</protein>
<gene>
    <name evidence="1" type="ORF">CITCOLO1_LOCUS16655</name>
</gene>
<evidence type="ECO:0000313" key="2">
    <source>
        <dbReference type="Proteomes" id="UP001642487"/>
    </source>
</evidence>
<name>A0ABP0YVN4_9ROSI</name>